<evidence type="ECO:0008006" key="3">
    <source>
        <dbReference type="Google" id="ProtNLM"/>
    </source>
</evidence>
<dbReference type="EMBL" id="CCXS01000001">
    <property type="protein sequence ID" value="CEG23401.1"/>
    <property type="molecule type" value="Genomic_DNA"/>
</dbReference>
<keyword evidence="2" id="KW-1185">Reference proteome</keyword>
<proteinExistence type="predicted"/>
<name>A0A098EPZ6_9BACL</name>
<dbReference type="InterPro" id="IPR036513">
    <property type="entry name" value="STAS_dom_sf"/>
</dbReference>
<dbReference type="Proteomes" id="UP000043699">
    <property type="component" value="Unassembled WGS sequence"/>
</dbReference>
<evidence type="ECO:0000313" key="2">
    <source>
        <dbReference type="Proteomes" id="UP000043699"/>
    </source>
</evidence>
<dbReference type="RefSeq" id="WP_052652194.1">
    <property type="nucleotide sequence ID" value="NZ_CCXS01000001.1"/>
</dbReference>
<accession>A0A098EPZ6</accession>
<dbReference type="CDD" id="cd07041">
    <property type="entry name" value="STAS_RsbR_RsbS_like"/>
    <property type="match status" value="1"/>
</dbReference>
<dbReference type="InterPro" id="IPR051932">
    <property type="entry name" value="Bact_StressResp_Reg"/>
</dbReference>
<protein>
    <recommendedName>
        <fullName evidence="3">RsbT co-antagonist protein RsbRD</fullName>
    </recommendedName>
</protein>
<dbReference type="OrthoDB" id="2456599at2"/>
<dbReference type="AlphaFoldDB" id="A0A098EPZ6"/>
<evidence type="ECO:0000313" key="1">
    <source>
        <dbReference type="EMBL" id="CEG23401.1"/>
    </source>
</evidence>
<dbReference type="SUPFAM" id="SSF52091">
    <property type="entry name" value="SpoIIaa-like"/>
    <property type="match status" value="1"/>
</dbReference>
<dbReference type="PANTHER" id="PTHR33745">
    <property type="entry name" value="RSBT ANTAGONIST PROTEIN RSBS-RELATED"/>
    <property type="match status" value="1"/>
</dbReference>
<dbReference type="PANTHER" id="PTHR33745:SF1">
    <property type="entry name" value="RSBT ANTAGONIST PROTEIN RSBS"/>
    <property type="match status" value="1"/>
</dbReference>
<gene>
    <name evidence="1" type="ORF">BN1080_02377</name>
</gene>
<dbReference type="Gene3D" id="3.30.750.24">
    <property type="entry name" value="STAS domain"/>
    <property type="match status" value="1"/>
</dbReference>
<reference evidence="1 2" key="1">
    <citation type="submission" date="2014-09" db="EMBL/GenBank/DDBJ databases">
        <authorList>
            <person name="Urmite Genomes Urmite Genomes"/>
        </authorList>
    </citation>
    <scope>NUCLEOTIDE SEQUENCE [LARGE SCALE GENOMIC DNA]</scope>
    <source>
        <strain evidence="1 2">ES2</strain>
    </source>
</reference>
<organism evidence="1 2">
    <name type="scientific">Planococcus massiliensis</name>
    <dbReference type="NCBI Taxonomy" id="1499687"/>
    <lineage>
        <taxon>Bacteria</taxon>
        <taxon>Bacillati</taxon>
        <taxon>Bacillota</taxon>
        <taxon>Bacilli</taxon>
        <taxon>Bacillales</taxon>
        <taxon>Caryophanaceae</taxon>
        <taxon>Planococcus</taxon>
    </lineage>
</organism>
<dbReference type="STRING" id="1499687.BN1080_02377"/>
<sequence>MDSTNEIQELKELIKHYEKVIRNMSAPIIPSIVPNTILVPIAGYIFSERFETIRTKVLQHAADNREIYCVVFDFTGVRMEDVESFDYNELANELSQLNSALKLMGLRPIYVGFNPRFVREIVHAGIQVELEVFNTFRAALKSLLSERDESLYSM</sequence>